<dbReference type="GO" id="GO:0071942">
    <property type="term" value="C:XPC complex"/>
    <property type="evidence" value="ECO:0007669"/>
    <property type="project" value="TreeGrafter"/>
</dbReference>
<evidence type="ECO:0000259" key="11">
    <source>
        <dbReference type="SMART" id="SM01032"/>
    </source>
</evidence>
<feature type="compositionally biased region" description="Basic and acidic residues" evidence="8">
    <location>
        <begin position="549"/>
        <end position="560"/>
    </location>
</feature>
<dbReference type="SMART" id="SM01031">
    <property type="entry name" value="BHD_2"/>
    <property type="match status" value="1"/>
</dbReference>
<dbReference type="GO" id="GO:0000111">
    <property type="term" value="C:nucleotide-excision repair factor 2 complex"/>
    <property type="evidence" value="ECO:0007669"/>
    <property type="project" value="TreeGrafter"/>
</dbReference>
<evidence type="ECO:0000313" key="13">
    <source>
        <dbReference type="Proteomes" id="UP001445076"/>
    </source>
</evidence>
<feature type="compositionally biased region" description="Polar residues" evidence="8">
    <location>
        <begin position="1223"/>
        <end position="1234"/>
    </location>
</feature>
<dbReference type="Gene3D" id="2.20.20.110">
    <property type="entry name" value="Rad4, beta-hairpin domain BHD1"/>
    <property type="match status" value="1"/>
</dbReference>
<feature type="region of interest" description="Disordered" evidence="8">
    <location>
        <begin position="33"/>
        <end position="140"/>
    </location>
</feature>
<evidence type="ECO:0000256" key="1">
    <source>
        <dbReference type="ARBA" id="ARBA00004123"/>
    </source>
</evidence>
<proteinExistence type="inferred from homology"/>
<dbReference type="InterPro" id="IPR018026">
    <property type="entry name" value="DNA_repair_Rad4-like"/>
</dbReference>
<gene>
    <name evidence="12" type="ORF">OTU49_016458</name>
</gene>
<dbReference type="InterPro" id="IPR018326">
    <property type="entry name" value="Rad4_beta-hairpin_dom1"/>
</dbReference>
<evidence type="ECO:0000256" key="5">
    <source>
        <dbReference type="ARBA" id="ARBA00023125"/>
    </source>
</evidence>
<dbReference type="PANTHER" id="PTHR12135:SF0">
    <property type="entry name" value="DNA REPAIR PROTEIN COMPLEMENTING XP-C CELLS"/>
    <property type="match status" value="1"/>
</dbReference>
<feature type="non-terminal residue" evidence="12">
    <location>
        <position position="1"/>
    </location>
</feature>
<comment type="caution">
    <text evidence="12">The sequence shown here is derived from an EMBL/GenBank/DDBJ whole genome shotgun (WGS) entry which is preliminary data.</text>
</comment>
<feature type="compositionally biased region" description="Basic and acidic residues" evidence="8">
    <location>
        <begin position="100"/>
        <end position="140"/>
    </location>
</feature>
<keyword evidence="6" id="KW-0234">DNA repair</keyword>
<feature type="domain" description="Rad4 beta-hairpin" evidence="11">
    <location>
        <begin position="840"/>
        <end position="914"/>
    </location>
</feature>
<dbReference type="InterPro" id="IPR042488">
    <property type="entry name" value="Rad4_BHD3_sf"/>
</dbReference>
<dbReference type="FunFam" id="2.20.20.110:FF:000001">
    <property type="entry name" value="DNA repair protein complementing XP-C cells"/>
    <property type="match status" value="1"/>
</dbReference>
<feature type="compositionally biased region" description="Basic and acidic residues" evidence="8">
    <location>
        <begin position="965"/>
        <end position="981"/>
    </location>
</feature>
<dbReference type="PANTHER" id="PTHR12135">
    <property type="entry name" value="DNA REPAIR PROTEIN XP-C / RAD4"/>
    <property type="match status" value="1"/>
</dbReference>
<dbReference type="GO" id="GO:0003684">
    <property type="term" value="F:damaged DNA binding"/>
    <property type="evidence" value="ECO:0007669"/>
    <property type="project" value="InterPro"/>
</dbReference>
<sequence>QHGHWRGTLRREGSKYKMAVHKSGMECLEQLTRKKLSGARSSSIPPMKTDNKHNSKSKGFNTRKRASLTKTDEQKEASLSNTSHEQVAAKTNEKIKRHSRSESKELRVKPSLDANENKTNRDSSRHRRLDPQKKLHNDTKGVVSCHDKDCEASDLDFSTIEQKIFEGFPLGNNFDRGSLKKEKTKKKMINSLPASSQNMKTNTRSSKHCPVLDKKNVPSKRSHNSPAKINKKREKDVNLVSKSSIPRDLSKGKISKPVTNSKNRSVKSNKKTSVTASDSDVSDWEEVNEMEGVNEIEELLTGSHLAKAKPEGVQIELDAPDVLWGIRRRKKRTEEEMIEDYLRKRANRSIKVVHENMHKVHLLSLFAFGRHVNKILNSEELLGAALSIITDKKAYPPKRLDFKHLEVLVGWFSKKITVKPEDMEDDYWSHPLKQILAVRFEMKKACSNQELVFMFVVLCRALGINTRLVLSLQPMSWKPSMESLIKPPKKGEKKTIAPEPSCSWDTENSQDNLKKQNNNLKRNNRKMLSSDSEVESKGNKGSGVKKINKKENIQKRKSLSDDGEDSDFDLSYSKIKKGPKLQRQRRSDKRNSMEGNENTDKRKFCGKVGDVEGKRRKGEPFVEWIEVHVEEEEKWVCIDVTRAKIHCIVEIEARMPAGSAYITAYNANLTVKDVTRRYVSSWLSSENKIRCCSKWWEESLKPFKGQRTRLDKEEDKEMDQILQEQPLPRSIGEYKNHPLYALQRHLLKFEAIYPPDVSPVGFIRSEPIYPRDSVYNLHSRDTWVKEAKTVRVGEEPYKVVKARPKWDKVACKVIKDIPLELFGEWQVEDYEPPVASGGKVPRNEYGNVELFKPSMLPKGCVHIPIAGLNRVARKLNIDCAPAMVGFDFHSGWTHPVYDGYVICEEFKHILLDAWNQEQTEQAKRAEEKKQKRIYDNWRRLIQGILVKERVRKKYGNTSQSDEEEKQMQKETVPKKMEEKKKEITKRKIKQKDIDAIQPPLITHQINTSLSIDFSSSVVEMAEKSRRRTMTTKNSVKRDFIKRKMTDKDNKNDLPDSDSENELDDDKKKEKIRAILQWGNEAVMPMPDLSDDSDVERDSQPSSHVAGLQFSNPFHSSKIKASMRKQGDSKGSKLRKRTKESTKQNSSDSECVTDVSTSRSTTPEPKVENVSNLGYRRTSRRFTKQKVKTYKESEGESGADISVDESDCEDKSYDPKKGERIGTQVLNMNEGSETD</sequence>
<feature type="compositionally biased region" description="Basic residues" evidence="8">
    <location>
        <begin position="574"/>
        <end position="588"/>
    </location>
</feature>
<dbReference type="Gene3D" id="3.30.70.2460">
    <property type="entry name" value="Rad4, beta-hairpin domain BHD3"/>
    <property type="match status" value="1"/>
</dbReference>
<dbReference type="Gene3D" id="3.90.260.10">
    <property type="entry name" value="Transglutaminase-like"/>
    <property type="match status" value="1"/>
</dbReference>
<feature type="compositionally biased region" description="Polar residues" evidence="8">
    <location>
        <begin position="192"/>
        <end position="204"/>
    </location>
</feature>
<feature type="domain" description="Rad4 beta-hairpin" evidence="9">
    <location>
        <begin position="723"/>
        <end position="775"/>
    </location>
</feature>
<feature type="region of interest" description="Disordered" evidence="8">
    <location>
        <begin position="480"/>
        <end position="605"/>
    </location>
</feature>
<keyword evidence="3" id="KW-0597">Phosphoprotein</keyword>
<dbReference type="Proteomes" id="UP001445076">
    <property type="component" value="Unassembled WGS sequence"/>
</dbReference>
<keyword evidence="5" id="KW-0238">DNA-binding</keyword>
<evidence type="ECO:0000256" key="4">
    <source>
        <dbReference type="ARBA" id="ARBA00022763"/>
    </source>
</evidence>
<dbReference type="GO" id="GO:0003697">
    <property type="term" value="F:single-stranded DNA binding"/>
    <property type="evidence" value="ECO:0007669"/>
    <property type="project" value="TreeGrafter"/>
</dbReference>
<evidence type="ECO:0000256" key="3">
    <source>
        <dbReference type="ARBA" id="ARBA00022553"/>
    </source>
</evidence>
<feature type="compositionally biased region" description="Basic and acidic residues" evidence="8">
    <location>
        <begin position="1035"/>
        <end position="1053"/>
    </location>
</feature>
<accession>A0AAW0YRK7</accession>
<keyword evidence="4" id="KW-0227">DNA damage</keyword>
<dbReference type="InterPro" id="IPR038765">
    <property type="entry name" value="Papain-like_cys_pep_sf"/>
</dbReference>
<evidence type="ECO:0000256" key="7">
    <source>
        <dbReference type="ARBA" id="ARBA00023242"/>
    </source>
</evidence>
<dbReference type="InterPro" id="IPR036985">
    <property type="entry name" value="Transglutaminase-like_sf"/>
</dbReference>
<feature type="compositionally biased region" description="Basic and acidic residues" evidence="8">
    <location>
        <begin position="1208"/>
        <end position="1219"/>
    </location>
</feature>
<dbReference type="GO" id="GO:0005737">
    <property type="term" value="C:cytoplasm"/>
    <property type="evidence" value="ECO:0007669"/>
    <property type="project" value="TreeGrafter"/>
</dbReference>
<dbReference type="InterPro" id="IPR004583">
    <property type="entry name" value="DNA_repair_Rad4"/>
</dbReference>
<reference evidence="12 13" key="1">
    <citation type="journal article" date="2024" name="BMC Genomics">
        <title>Genome assembly of redclaw crayfish (Cherax quadricarinatus) provides insights into its immune adaptation and hypoxia tolerance.</title>
        <authorList>
            <person name="Liu Z."/>
            <person name="Zheng J."/>
            <person name="Li H."/>
            <person name="Fang K."/>
            <person name="Wang S."/>
            <person name="He J."/>
            <person name="Zhou D."/>
            <person name="Weng S."/>
            <person name="Chi M."/>
            <person name="Gu Z."/>
            <person name="He J."/>
            <person name="Li F."/>
            <person name="Wang M."/>
        </authorList>
    </citation>
    <scope>NUCLEOTIDE SEQUENCE [LARGE SCALE GENOMIC DNA]</scope>
    <source>
        <strain evidence="12">ZL_2023a</strain>
    </source>
</reference>
<dbReference type="EMBL" id="JARKIK010000001">
    <property type="protein sequence ID" value="KAK8754489.1"/>
    <property type="molecule type" value="Genomic_DNA"/>
</dbReference>
<evidence type="ECO:0000313" key="12">
    <source>
        <dbReference type="EMBL" id="KAK8754489.1"/>
    </source>
</evidence>
<protein>
    <submittedName>
        <fullName evidence="12">Uncharacterized protein</fullName>
    </submittedName>
</protein>
<dbReference type="GO" id="GO:0006298">
    <property type="term" value="P:mismatch repair"/>
    <property type="evidence" value="ECO:0007669"/>
    <property type="project" value="TreeGrafter"/>
</dbReference>
<keyword evidence="7" id="KW-0539">Nucleus</keyword>
<feature type="domain" description="Rad4 beta-hairpin" evidence="10">
    <location>
        <begin position="777"/>
        <end position="833"/>
    </location>
</feature>
<feature type="region of interest" description="Disordered" evidence="8">
    <location>
        <begin position="1022"/>
        <end position="1234"/>
    </location>
</feature>
<comment type="subcellular location">
    <subcellularLocation>
        <location evidence="1">Nucleus</location>
    </subcellularLocation>
</comment>
<evidence type="ECO:0000259" key="10">
    <source>
        <dbReference type="SMART" id="SM01031"/>
    </source>
</evidence>
<dbReference type="SMART" id="SM01030">
    <property type="entry name" value="BHD_1"/>
    <property type="match status" value="1"/>
</dbReference>
<dbReference type="NCBIfam" id="TIGR00605">
    <property type="entry name" value="rad4"/>
    <property type="match status" value="1"/>
</dbReference>
<comment type="similarity">
    <text evidence="2">Belongs to the XPC family.</text>
</comment>
<evidence type="ECO:0000259" key="9">
    <source>
        <dbReference type="SMART" id="SM01030"/>
    </source>
</evidence>
<feature type="compositionally biased region" description="Acidic residues" evidence="8">
    <location>
        <begin position="1054"/>
        <end position="1063"/>
    </location>
</feature>
<dbReference type="GO" id="GO:0006289">
    <property type="term" value="P:nucleotide-excision repair"/>
    <property type="evidence" value="ECO:0007669"/>
    <property type="project" value="InterPro"/>
</dbReference>
<dbReference type="SMART" id="SM01032">
    <property type="entry name" value="BHD_3"/>
    <property type="match status" value="1"/>
</dbReference>
<dbReference type="Pfam" id="PF10403">
    <property type="entry name" value="BHD_1"/>
    <property type="match status" value="1"/>
</dbReference>
<dbReference type="InterPro" id="IPR018325">
    <property type="entry name" value="Rad4/PNGase_transGLS-fold"/>
</dbReference>
<feature type="compositionally biased region" description="Basic residues" evidence="8">
    <location>
        <begin position="1176"/>
        <end position="1187"/>
    </location>
</feature>
<organism evidence="12 13">
    <name type="scientific">Cherax quadricarinatus</name>
    <name type="common">Australian red claw crayfish</name>
    <dbReference type="NCBI Taxonomy" id="27406"/>
    <lineage>
        <taxon>Eukaryota</taxon>
        <taxon>Metazoa</taxon>
        <taxon>Ecdysozoa</taxon>
        <taxon>Arthropoda</taxon>
        <taxon>Crustacea</taxon>
        <taxon>Multicrustacea</taxon>
        <taxon>Malacostraca</taxon>
        <taxon>Eumalacostraca</taxon>
        <taxon>Eucarida</taxon>
        <taxon>Decapoda</taxon>
        <taxon>Pleocyemata</taxon>
        <taxon>Astacidea</taxon>
        <taxon>Parastacoidea</taxon>
        <taxon>Parastacidae</taxon>
        <taxon>Cherax</taxon>
    </lineage>
</organism>
<dbReference type="Pfam" id="PF03835">
    <property type="entry name" value="Rad4"/>
    <property type="match status" value="1"/>
</dbReference>
<dbReference type="SUPFAM" id="SSF54001">
    <property type="entry name" value="Cysteine proteinases"/>
    <property type="match status" value="1"/>
</dbReference>
<evidence type="ECO:0000256" key="8">
    <source>
        <dbReference type="SAM" id="MobiDB-lite"/>
    </source>
</evidence>
<feature type="region of interest" description="Disordered" evidence="8">
    <location>
        <begin position="173"/>
        <end position="287"/>
    </location>
</feature>
<dbReference type="InterPro" id="IPR018327">
    <property type="entry name" value="BHD_2"/>
</dbReference>
<dbReference type="InterPro" id="IPR018328">
    <property type="entry name" value="Rad4_beta-hairpin_dom3"/>
</dbReference>
<evidence type="ECO:0000256" key="6">
    <source>
        <dbReference type="ARBA" id="ARBA00023204"/>
    </source>
</evidence>
<evidence type="ECO:0000256" key="2">
    <source>
        <dbReference type="ARBA" id="ARBA00009525"/>
    </source>
</evidence>
<name>A0AAW0YRK7_CHEQU</name>
<dbReference type="Pfam" id="PF10405">
    <property type="entry name" value="BHD_3"/>
    <property type="match status" value="1"/>
</dbReference>
<feature type="region of interest" description="Disordered" evidence="8">
    <location>
        <begin position="954"/>
        <end position="985"/>
    </location>
</feature>
<dbReference type="FunFam" id="3.30.70.2460:FF:000001">
    <property type="entry name" value="DNA repair protein Rad4 family"/>
    <property type="match status" value="1"/>
</dbReference>
<keyword evidence="13" id="KW-1185">Reference proteome</keyword>
<feature type="compositionally biased region" description="Polar residues" evidence="8">
    <location>
        <begin position="1142"/>
        <end position="1162"/>
    </location>
</feature>
<dbReference type="AlphaFoldDB" id="A0AAW0YRK7"/>